<feature type="region of interest" description="Disordered" evidence="1">
    <location>
        <begin position="285"/>
        <end position="308"/>
    </location>
</feature>
<feature type="compositionally biased region" description="Polar residues" evidence="1">
    <location>
        <begin position="285"/>
        <end position="294"/>
    </location>
</feature>
<dbReference type="Proteomes" id="UP000053477">
    <property type="component" value="Unassembled WGS sequence"/>
</dbReference>
<dbReference type="AlphaFoldDB" id="A0A0H2RAI5"/>
<gene>
    <name evidence="2" type="ORF">SCHPADRAFT_946048</name>
</gene>
<feature type="region of interest" description="Disordered" evidence="1">
    <location>
        <begin position="83"/>
        <end position="134"/>
    </location>
</feature>
<dbReference type="EMBL" id="KQ086202">
    <property type="protein sequence ID" value="KLO06493.1"/>
    <property type="molecule type" value="Genomic_DNA"/>
</dbReference>
<keyword evidence="3" id="KW-1185">Reference proteome</keyword>
<dbReference type="InParanoid" id="A0A0H2RAI5"/>
<feature type="region of interest" description="Disordered" evidence="1">
    <location>
        <begin position="226"/>
        <end position="245"/>
    </location>
</feature>
<sequence length="308" mass="33353">MLRARSAGRRPSGNVHLAKNVALLARFCEPALDPEANWPNAATGAPAHHCTLPNLRVEIRRESKKDTSQDWERRAHRRITRGRGVAETSEMHHRKQSAGVHALGSTLNGWRISKRQRKTTSTPDSQHVPERRGLDVGGWTEARLRRPAAVPTTLRYSWLLAGVGQAEAEDNGTRTHLLARAVLVSGKEGWGLTVRRTRTQQEELARALYGGVAWESVALETTQKAGRRGSPVLAPSAPTTDGKRGTVLLPAPHRPLAVRSPLCSLCPLLPDVTPPYAVRGTHTTIAGTETNGPTGSAAAEGRVSPSED</sequence>
<proteinExistence type="predicted"/>
<name>A0A0H2RAI5_9AGAM</name>
<accession>A0A0H2RAI5</accession>
<evidence type="ECO:0000313" key="3">
    <source>
        <dbReference type="Proteomes" id="UP000053477"/>
    </source>
</evidence>
<protein>
    <submittedName>
        <fullName evidence="2">Uncharacterized protein</fullName>
    </submittedName>
</protein>
<evidence type="ECO:0000313" key="2">
    <source>
        <dbReference type="EMBL" id="KLO06493.1"/>
    </source>
</evidence>
<reference evidence="2 3" key="1">
    <citation type="submission" date="2015-04" db="EMBL/GenBank/DDBJ databases">
        <title>Complete genome sequence of Schizopora paradoxa KUC8140, a cosmopolitan wood degrader in East Asia.</title>
        <authorList>
            <consortium name="DOE Joint Genome Institute"/>
            <person name="Min B."/>
            <person name="Park H."/>
            <person name="Jang Y."/>
            <person name="Kim J.-J."/>
            <person name="Kim K.H."/>
            <person name="Pangilinan J."/>
            <person name="Lipzen A."/>
            <person name="Riley R."/>
            <person name="Grigoriev I.V."/>
            <person name="Spatafora J.W."/>
            <person name="Choi I.-G."/>
        </authorList>
    </citation>
    <scope>NUCLEOTIDE SEQUENCE [LARGE SCALE GENOMIC DNA]</scope>
    <source>
        <strain evidence="2 3">KUC8140</strain>
    </source>
</reference>
<evidence type="ECO:0000256" key="1">
    <source>
        <dbReference type="SAM" id="MobiDB-lite"/>
    </source>
</evidence>
<organism evidence="2 3">
    <name type="scientific">Schizopora paradoxa</name>
    <dbReference type="NCBI Taxonomy" id="27342"/>
    <lineage>
        <taxon>Eukaryota</taxon>
        <taxon>Fungi</taxon>
        <taxon>Dikarya</taxon>
        <taxon>Basidiomycota</taxon>
        <taxon>Agaricomycotina</taxon>
        <taxon>Agaricomycetes</taxon>
        <taxon>Hymenochaetales</taxon>
        <taxon>Schizoporaceae</taxon>
        <taxon>Schizopora</taxon>
    </lineage>
</organism>